<sequence length="55" mass="6271">MLEKENGKRSSLKKKMRNTVLKMRNTRLTAAAEKGSKSAQGWLDSAPKQFNRFDS</sequence>
<evidence type="ECO:0000313" key="3">
    <source>
        <dbReference type="Proteomes" id="UP000027120"/>
    </source>
</evidence>
<reference evidence="2 3" key="1">
    <citation type="submission" date="2014-04" db="EMBL/GenBank/DDBJ databases">
        <authorList>
            <consortium name="International Citrus Genome Consortium"/>
            <person name="Gmitter F."/>
            <person name="Chen C."/>
            <person name="Farmerie W."/>
            <person name="Harkins T."/>
            <person name="Desany B."/>
            <person name="Mohiuddin M."/>
            <person name="Kodira C."/>
            <person name="Borodovsky M."/>
            <person name="Lomsadze A."/>
            <person name="Burns P."/>
            <person name="Jenkins J."/>
            <person name="Prochnik S."/>
            <person name="Shu S."/>
            <person name="Chapman J."/>
            <person name="Pitluck S."/>
            <person name="Schmutz J."/>
            <person name="Rokhsar D."/>
        </authorList>
    </citation>
    <scope>NUCLEOTIDE SEQUENCE</scope>
</reference>
<organism evidence="2 3">
    <name type="scientific">Citrus sinensis</name>
    <name type="common">Sweet orange</name>
    <name type="synonym">Citrus aurantium var. sinensis</name>
    <dbReference type="NCBI Taxonomy" id="2711"/>
    <lineage>
        <taxon>Eukaryota</taxon>
        <taxon>Viridiplantae</taxon>
        <taxon>Streptophyta</taxon>
        <taxon>Embryophyta</taxon>
        <taxon>Tracheophyta</taxon>
        <taxon>Spermatophyta</taxon>
        <taxon>Magnoliopsida</taxon>
        <taxon>eudicotyledons</taxon>
        <taxon>Gunneridae</taxon>
        <taxon>Pentapetalae</taxon>
        <taxon>rosids</taxon>
        <taxon>malvids</taxon>
        <taxon>Sapindales</taxon>
        <taxon>Rutaceae</taxon>
        <taxon>Aurantioideae</taxon>
        <taxon>Citrus</taxon>
    </lineage>
</organism>
<protein>
    <submittedName>
        <fullName evidence="2">Uncharacterized protein</fullName>
    </submittedName>
</protein>
<feature type="non-terminal residue" evidence="2">
    <location>
        <position position="55"/>
    </location>
</feature>
<dbReference type="Proteomes" id="UP000027120">
    <property type="component" value="Unassembled WGS sequence"/>
</dbReference>
<evidence type="ECO:0000313" key="2">
    <source>
        <dbReference type="EMBL" id="KDO40205.1"/>
    </source>
</evidence>
<keyword evidence="3" id="KW-1185">Reference proteome</keyword>
<dbReference type="AlphaFoldDB" id="A0A067DFA1"/>
<name>A0A067DFA1_CITSI</name>
<proteinExistence type="predicted"/>
<gene>
    <name evidence="2" type="ORF">CISIN_1g0469171mg</name>
</gene>
<dbReference type="EMBL" id="KK786070">
    <property type="protein sequence ID" value="KDO40205.1"/>
    <property type="molecule type" value="Genomic_DNA"/>
</dbReference>
<feature type="region of interest" description="Disordered" evidence="1">
    <location>
        <begin position="30"/>
        <end position="55"/>
    </location>
</feature>
<accession>A0A067DFA1</accession>
<evidence type="ECO:0000256" key="1">
    <source>
        <dbReference type="SAM" id="MobiDB-lite"/>
    </source>
</evidence>